<protein>
    <recommendedName>
        <fullName evidence="1">Ubiquitin-like domain-containing protein</fullName>
    </recommendedName>
</protein>
<sequence length="319" mass="36143">MAPITCGSVGDIVTIIELCLKLARVLNDSTGSSKEYRNLISELNSLQDALRLAGVALSDSGLDHDRRFYIDQEVARCHSTLKETELHIAKYRLLGTKTDPSMKGNWCKSMGATISRGWKKICWAIIMPDPLATLKDRLTVHRDIISMNMSALNMLVQNRNHDETRHYLEDLKSTVVEVRACVRQVPNQVQQDSVGFIDLFGKSFTLPFERCHSLEDLYGILGAYFKNTSGRGFFQKKEFQLRIDSPDSTREIRPWVKSHVDVWSKTLTAGATVQIDLILHKKRTISGLCPSCVAFGQFQKDPESIWTTWYAISTHFKSL</sequence>
<evidence type="ECO:0000313" key="3">
    <source>
        <dbReference type="Proteomes" id="UP001212997"/>
    </source>
</evidence>
<dbReference type="InterPro" id="IPR054464">
    <property type="entry name" value="ULD_fung"/>
</dbReference>
<feature type="domain" description="Ubiquitin-like" evidence="1">
    <location>
        <begin position="191"/>
        <end position="280"/>
    </location>
</feature>
<dbReference type="PANTHER" id="PTHR38886">
    <property type="entry name" value="SESA DOMAIN-CONTAINING PROTEIN"/>
    <property type="match status" value="1"/>
</dbReference>
<gene>
    <name evidence="2" type="ORF">NLI96_g4334</name>
</gene>
<dbReference type="Proteomes" id="UP001212997">
    <property type="component" value="Unassembled WGS sequence"/>
</dbReference>
<evidence type="ECO:0000313" key="2">
    <source>
        <dbReference type="EMBL" id="KAJ3486313.1"/>
    </source>
</evidence>
<proteinExistence type="predicted"/>
<name>A0AAD5YI55_9APHY</name>
<dbReference type="PANTHER" id="PTHR38886:SF1">
    <property type="entry name" value="NACHT-NTPASE AND P-LOOP NTPASES N-TERMINAL DOMAIN-CONTAINING PROTEIN"/>
    <property type="match status" value="1"/>
</dbReference>
<evidence type="ECO:0000259" key="1">
    <source>
        <dbReference type="Pfam" id="PF22893"/>
    </source>
</evidence>
<organism evidence="2 3">
    <name type="scientific">Meripilus lineatus</name>
    <dbReference type="NCBI Taxonomy" id="2056292"/>
    <lineage>
        <taxon>Eukaryota</taxon>
        <taxon>Fungi</taxon>
        <taxon>Dikarya</taxon>
        <taxon>Basidiomycota</taxon>
        <taxon>Agaricomycotina</taxon>
        <taxon>Agaricomycetes</taxon>
        <taxon>Polyporales</taxon>
        <taxon>Meripilaceae</taxon>
        <taxon>Meripilus</taxon>
    </lineage>
</organism>
<dbReference type="EMBL" id="JANAWD010000125">
    <property type="protein sequence ID" value="KAJ3486313.1"/>
    <property type="molecule type" value="Genomic_DNA"/>
</dbReference>
<dbReference type="AlphaFoldDB" id="A0AAD5YI55"/>
<comment type="caution">
    <text evidence="2">The sequence shown here is derived from an EMBL/GenBank/DDBJ whole genome shotgun (WGS) entry which is preliminary data.</text>
</comment>
<keyword evidence="3" id="KW-1185">Reference proteome</keyword>
<dbReference type="Pfam" id="PF22893">
    <property type="entry name" value="ULD_2"/>
    <property type="match status" value="1"/>
</dbReference>
<reference evidence="2" key="1">
    <citation type="submission" date="2022-07" db="EMBL/GenBank/DDBJ databases">
        <title>Genome Sequence of Physisporinus lineatus.</title>
        <authorList>
            <person name="Buettner E."/>
        </authorList>
    </citation>
    <scope>NUCLEOTIDE SEQUENCE</scope>
    <source>
        <strain evidence="2">VT162</strain>
    </source>
</reference>
<accession>A0AAD5YI55</accession>